<proteinExistence type="predicted"/>
<dbReference type="GeneID" id="93209964"/>
<dbReference type="OrthoDB" id="3268478at2"/>
<reference evidence="2 3" key="1">
    <citation type="submission" date="2011-02" db="EMBL/GenBank/DDBJ databases">
        <authorList>
            <person name="Muzny D."/>
            <person name="Qin X."/>
            <person name="Buhay C."/>
            <person name="Dugan-Rocha S."/>
            <person name="Ding Y."/>
            <person name="Chen G."/>
            <person name="Hawes A."/>
            <person name="Holder M."/>
            <person name="Jhangiani S."/>
            <person name="Johnson A."/>
            <person name="Khan Z."/>
            <person name="Li Z."/>
            <person name="Liu W."/>
            <person name="Liu X."/>
            <person name="Perez L."/>
            <person name="Shen H."/>
            <person name="Wang Q."/>
            <person name="Watt J."/>
            <person name="Xi L."/>
            <person name="Xin Y."/>
            <person name="Zhou J."/>
            <person name="Deng J."/>
            <person name="Jiang H."/>
            <person name="Liu Y."/>
            <person name="Qu J."/>
            <person name="Song X.-Z."/>
            <person name="Zhang L."/>
            <person name="Villasana D."/>
            <person name="Johnson A."/>
            <person name="Liu J."/>
            <person name="Liyanage D."/>
            <person name="Lorensuhewa L."/>
            <person name="Robinson T."/>
            <person name="Song A."/>
            <person name="Song B.-B."/>
            <person name="Dinh H."/>
            <person name="Thornton R."/>
            <person name="Coyle M."/>
            <person name="Francisco L."/>
            <person name="Jackson L."/>
            <person name="Javaid M."/>
            <person name="Korchina V."/>
            <person name="Kovar C."/>
            <person name="Mata R."/>
            <person name="Mathew T."/>
            <person name="Ngo R."/>
            <person name="Nguyen L."/>
            <person name="Nguyen N."/>
            <person name="Okwuonu G."/>
            <person name="Ongeri F."/>
            <person name="Pham C."/>
            <person name="Simmons D."/>
            <person name="Wilczek-Boney K."/>
            <person name="Hale W."/>
            <person name="Jakkamsetti A."/>
            <person name="Pham P."/>
            <person name="Ruth R."/>
            <person name="San Lucas F."/>
            <person name="Warren J."/>
            <person name="Zhang J."/>
            <person name="Zhao Z."/>
            <person name="Zhou C."/>
            <person name="Zhu D."/>
            <person name="Lee S."/>
            <person name="Bess C."/>
            <person name="Blankenburg K."/>
            <person name="Forbes L."/>
            <person name="Fu Q."/>
            <person name="Gubbala S."/>
            <person name="Hirani K."/>
            <person name="Jayaseelan J.C."/>
            <person name="Lara F."/>
            <person name="Munidasa M."/>
            <person name="Palculict T."/>
            <person name="Patil S."/>
            <person name="Pu L.-L."/>
            <person name="Saada N."/>
            <person name="Tang L."/>
            <person name="Weissenberger G."/>
            <person name="Zhu Y."/>
            <person name="Hemphill L."/>
            <person name="Shang Y."/>
            <person name="Youmans B."/>
            <person name="Ayvaz T."/>
            <person name="Ross M."/>
            <person name="Santibanez J."/>
            <person name="Aqrawi P."/>
            <person name="Gross S."/>
            <person name="Joshi V."/>
            <person name="Fowler G."/>
            <person name="Nazareth L."/>
            <person name="Reid J."/>
            <person name="Worley K."/>
            <person name="Petrosino J."/>
            <person name="Highlander S."/>
            <person name="Gibbs R."/>
        </authorList>
    </citation>
    <scope>NUCLEOTIDE SEQUENCE [LARGE SCALE GENOMIC DNA]</scope>
    <source>
        <strain evidence="2 3">DSM 15829</strain>
    </source>
</reference>
<dbReference type="Pfam" id="PF05016">
    <property type="entry name" value="ParE_toxin"/>
    <property type="match status" value="1"/>
</dbReference>
<dbReference type="Proteomes" id="UP000005947">
    <property type="component" value="Unassembled WGS sequence"/>
</dbReference>
<dbReference type="InterPro" id="IPR035093">
    <property type="entry name" value="RelE/ParE_toxin_dom_sf"/>
</dbReference>
<keyword evidence="3" id="KW-1185">Reference proteome</keyword>
<evidence type="ECO:0000313" key="3">
    <source>
        <dbReference type="Proteomes" id="UP000005947"/>
    </source>
</evidence>
<name>F1T6Z6_9ACTN</name>
<dbReference type="eggNOG" id="COG3668">
    <property type="taxonomic scope" value="Bacteria"/>
</dbReference>
<dbReference type="InterPro" id="IPR007712">
    <property type="entry name" value="RelE/ParE_toxin"/>
</dbReference>
<protein>
    <submittedName>
        <fullName evidence="2">Addiction module toxin, RelE/StbE family</fullName>
    </submittedName>
</protein>
<keyword evidence="1" id="KW-1277">Toxin-antitoxin system</keyword>
<dbReference type="AlphaFoldDB" id="F1T6Z6"/>
<gene>
    <name evidence="2" type="ORF">HMPREF0091_11232</name>
</gene>
<comment type="caution">
    <text evidence="2">The sequence shown here is derived from an EMBL/GenBank/DDBJ whole genome shotgun (WGS) entry which is preliminary data.</text>
</comment>
<organism evidence="2 3">
    <name type="scientific">Fannyhessea vaginae DSM 15829</name>
    <dbReference type="NCBI Taxonomy" id="525256"/>
    <lineage>
        <taxon>Bacteria</taxon>
        <taxon>Bacillati</taxon>
        <taxon>Actinomycetota</taxon>
        <taxon>Coriobacteriia</taxon>
        <taxon>Coriobacteriales</taxon>
        <taxon>Atopobiaceae</taxon>
        <taxon>Fannyhessea</taxon>
    </lineage>
</organism>
<sequence>MSYTVSISHDAEADLRGIYAYITFNLLSPKNAQGQISRLEQVILSLGDFPARHRLVSFEPWKSRGLRVMLCDNFLIFYFVFEEKHEVIVSRVLYGKRDIEKVIHGN</sequence>
<dbReference type="RefSeq" id="WP_006303442.1">
    <property type="nucleotide sequence ID" value="NZ_ACGK02000005.1"/>
</dbReference>
<evidence type="ECO:0000313" key="2">
    <source>
        <dbReference type="EMBL" id="EGF22725.1"/>
    </source>
</evidence>
<dbReference type="Gene3D" id="3.30.2310.20">
    <property type="entry name" value="RelE-like"/>
    <property type="match status" value="1"/>
</dbReference>
<accession>F1T6Z6</accession>
<evidence type="ECO:0000256" key="1">
    <source>
        <dbReference type="ARBA" id="ARBA00022649"/>
    </source>
</evidence>
<dbReference type="EMBL" id="ACGK02000005">
    <property type="protein sequence ID" value="EGF22725.1"/>
    <property type="molecule type" value="Genomic_DNA"/>
</dbReference>